<evidence type="ECO:0000313" key="2">
    <source>
        <dbReference type="EMBL" id="OIQ89109.1"/>
    </source>
</evidence>
<sequence>MKSRESREKVKLPFTLEFALVPTVVNVGSLMERGNLQHLLKQTQRLWVQWSMFDALYEQETNYPIFERTGFKFWGELKALLLDSIMLGISRLLDPAANSHQENLSLRGFLVLTTDNATRQLREADIKAMDNLWKPGIKVWRDKIISHGDLEYVAERQILPDVPIADIKKLVEMIKNFVSQFTLEDQGFEVDFDAPVTHWVPTVLSYLSRGIEKKDEELSDLRAQIGPDFDPDVPSNE</sequence>
<comment type="caution">
    <text evidence="2">The sequence shown here is derived from an EMBL/GenBank/DDBJ whole genome shotgun (WGS) entry which is preliminary data.</text>
</comment>
<evidence type="ECO:0000259" key="1">
    <source>
        <dbReference type="Pfam" id="PF18734"/>
    </source>
</evidence>
<dbReference type="InterPro" id="IPR040704">
    <property type="entry name" value="HEPN_AbiU2"/>
</dbReference>
<feature type="domain" description="HEPN AbiU2-like" evidence="1">
    <location>
        <begin position="38"/>
        <end position="179"/>
    </location>
</feature>
<accession>A0A1J5RLU1</accession>
<reference evidence="2" key="1">
    <citation type="submission" date="2016-10" db="EMBL/GenBank/DDBJ databases">
        <title>Sequence of Gallionella enrichment culture.</title>
        <authorList>
            <person name="Poehlein A."/>
            <person name="Muehling M."/>
            <person name="Daniel R."/>
        </authorList>
    </citation>
    <scope>NUCLEOTIDE SEQUENCE</scope>
</reference>
<proteinExistence type="predicted"/>
<gene>
    <name evidence="2" type="ORF">GALL_290140</name>
</gene>
<dbReference type="Pfam" id="PF18734">
    <property type="entry name" value="HEPN_AbiU2"/>
    <property type="match status" value="1"/>
</dbReference>
<protein>
    <recommendedName>
        <fullName evidence="1">HEPN AbiU2-like domain-containing protein</fullName>
    </recommendedName>
</protein>
<name>A0A1J5RLU1_9ZZZZ</name>
<dbReference type="AlphaFoldDB" id="A0A1J5RLU1"/>
<dbReference type="EMBL" id="MLJW01000344">
    <property type="protein sequence ID" value="OIQ89109.1"/>
    <property type="molecule type" value="Genomic_DNA"/>
</dbReference>
<organism evidence="2">
    <name type="scientific">mine drainage metagenome</name>
    <dbReference type="NCBI Taxonomy" id="410659"/>
    <lineage>
        <taxon>unclassified sequences</taxon>
        <taxon>metagenomes</taxon>
        <taxon>ecological metagenomes</taxon>
    </lineage>
</organism>